<dbReference type="InterPro" id="IPR019613">
    <property type="entry name" value="DUF4198"/>
</dbReference>
<proteinExistence type="predicted"/>
<dbReference type="GO" id="GO:0016740">
    <property type="term" value="F:transferase activity"/>
    <property type="evidence" value="ECO:0007669"/>
    <property type="project" value="UniProtKB-KW"/>
</dbReference>
<keyword evidence="1" id="KW-0732">Signal</keyword>
<dbReference type="Proteomes" id="UP000078003">
    <property type="component" value="Unassembled WGS sequence"/>
</dbReference>
<accession>A0A1A9RGF5</accession>
<comment type="caution">
    <text evidence="2">The sequence shown here is derived from an EMBL/GenBank/DDBJ whole genome shotgun (WGS) entry which is preliminary data.</text>
</comment>
<dbReference type="Pfam" id="PF10670">
    <property type="entry name" value="DUF4198"/>
    <property type="match status" value="1"/>
</dbReference>
<evidence type="ECO:0000256" key="1">
    <source>
        <dbReference type="SAM" id="SignalP"/>
    </source>
</evidence>
<evidence type="ECO:0000313" key="2">
    <source>
        <dbReference type="EMBL" id="OAM17501.1"/>
    </source>
</evidence>
<name>A0A1A9RGF5_EIKCO</name>
<gene>
    <name evidence="2" type="ORF">A7P85_03950</name>
</gene>
<keyword evidence="2" id="KW-0808">Transferase</keyword>
<evidence type="ECO:0000313" key="3">
    <source>
        <dbReference type="Proteomes" id="UP000078003"/>
    </source>
</evidence>
<dbReference type="EMBL" id="LXSF01000002">
    <property type="protein sequence ID" value="OAM17501.1"/>
    <property type="molecule type" value="Genomic_DNA"/>
</dbReference>
<feature type="chain" id="PRO_5008395831" evidence="1">
    <location>
        <begin position="21"/>
        <end position="269"/>
    </location>
</feature>
<protein>
    <submittedName>
        <fullName evidence="2">Phosphoribosylglycinamide formyltransferase</fullName>
    </submittedName>
</protein>
<reference evidence="3" key="1">
    <citation type="submission" date="2016-05" db="EMBL/GenBank/DDBJ databases">
        <title>Draft genome of Corynebacterium afermentans subsp. afermentans LCDC 88199T.</title>
        <authorList>
            <person name="Bernier A.-M."/>
            <person name="Bernard K."/>
        </authorList>
    </citation>
    <scope>NUCLEOTIDE SEQUENCE [LARGE SCALE GENOMIC DNA]</scope>
    <source>
        <strain evidence="3">NML01-0328</strain>
    </source>
</reference>
<dbReference type="AlphaFoldDB" id="A0A1A9RGF5"/>
<feature type="signal peptide" evidence="1">
    <location>
        <begin position="1"/>
        <end position="20"/>
    </location>
</feature>
<sequence length="269" mass="29631">MFRHLLSAVLLAGLSVAAHGHEVWVNAAHTHGGEVLKAELGYGHYPELEPIAADRLSLFPKPLQLLTPQGKIDLVRRGQHNYQFETPRAVADGSYLLLAQYRPTFWSRNAAGWQRQNLTQMKDATYCEQTSMFGKAVVNVGHESASKELISRPVGDLLEIVPLENPANVRVGEVLPVRVLFRGEPLPDATVVATFDGFSHRDPADKSHRLEPQAFSDTTRADGTVGIIPLRQGSWKVRVVHKTDFADQAVCGQLAAYATLTFEIGSSHH</sequence>
<dbReference type="RefSeq" id="WP_049259105.1">
    <property type="nucleotide sequence ID" value="NZ_JVFA01000089.1"/>
</dbReference>
<organism evidence="2 3">
    <name type="scientific">Eikenella corrodens</name>
    <dbReference type="NCBI Taxonomy" id="539"/>
    <lineage>
        <taxon>Bacteria</taxon>
        <taxon>Pseudomonadati</taxon>
        <taxon>Pseudomonadota</taxon>
        <taxon>Betaproteobacteria</taxon>
        <taxon>Neisseriales</taxon>
        <taxon>Neisseriaceae</taxon>
        <taxon>Eikenella</taxon>
    </lineage>
</organism>